<evidence type="ECO:0000313" key="3">
    <source>
        <dbReference type="Proteomes" id="UP001595604"/>
    </source>
</evidence>
<proteinExistence type="predicted"/>
<dbReference type="PANTHER" id="PTHR40590:SF1">
    <property type="entry name" value="CYTOPLASMIC PROTEIN"/>
    <property type="match status" value="1"/>
</dbReference>
<evidence type="ECO:0000256" key="1">
    <source>
        <dbReference type="SAM" id="SignalP"/>
    </source>
</evidence>
<dbReference type="EMBL" id="JBHRTQ010000007">
    <property type="protein sequence ID" value="MFC3174411.1"/>
    <property type="molecule type" value="Genomic_DNA"/>
</dbReference>
<feature type="signal peptide" evidence="1">
    <location>
        <begin position="1"/>
        <end position="24"/>
    </location>
</feature>
<dbReference type="Proteomes" id="UP001595604">
    <property type="component" value="Unassembled WGS sequence"/>
</dbReference>
<accession>A0ABV7IUB9</accession>
<dbReference type="CDD" id="cd14789">
    <property type="entry name" value="Tiki"/>
    <property type="match status" value="1"/>
</dbReference>
<protein>
    <submittedName>
        <fullName evidence="2">TraB/GumN family protein</fullName>
    </submittedName>
</protein>
<organism evidence="2 3">
    <name type="scientific">Novosphingobium bradum</name>
    <dbReference type="NCBI Taxonomy" id="1737444"/>
    <lineage>
        <taxon>Bacteria</taxon>
        <taxon>Pseudomonadati</taxon>
        <taxon>Pseudomonadota</taxon>
        <taxon>Alphaproteobacteria</taxon>
        <taxon>Sphingomonadales</taxon>
        <taxon>Sphingomonadaceae</taxon>
        <taxon>Novosphingobium</taxon>
    </lineage>
</organism>
<name>A0ABV7IUB9_9SPHN</name>
<keyword evidence="1" id="KW-0732">Signal</keyword>
<gene>
    <name evidence="2" type="ORF">ACFOD9_09115</name>
</gene>
<reference evidence="3" key="1">
    <citation type="journal article" date="2019" name="Int. J. Syst. Evol. Microbiol.">
        <title>The Global Catalogue of Microorganisms (GCM) 10K type strain sequencing project: providing services to taxonomists for standard genome sequencing and annotation.</title>
        <authorList>
            <consortium name="The Broad Institute Genomics Platform"/>
            <consortium name="The Broad Institute Genome Sequencing Center for Infectious Disease"/>
            <person name="Wu L."/>
            <person name="Ma J."/>
        </authorList>
    </citation>
    <scope>NUCLEOTIDE SEQUENCE [LARGE SCALE GENOMIC DNA]</scope>
    <source>
        <strain evidence="3">KCTC 42984</strain>
    </source>
</reference>
<dbReference type="InterPro" id="IPR047111">
    <property type="entry name" value="YbaP-like"/>
</dbReference>
<dbReference type="Pfam" id="PF01963">
    <property type="entry name" value="TraB_PrgY_gumN"/>
    <property type="match status" value="1"/>
</dbReference>
<dbReference type="InterPro" id="IPR002816">
    <property type="entry name" value="TraB/PrgY/GumN_fam"/>
</dbReference>
<comment type="caution">
    <text evidence="2">The sequence shown here is derived from an EMBL/GenBank/DDBJ whole genome shotgun (WGS) entry which is preliminary data.</text>
</comment>
<feature type="chain" id="PRO_5047027723" evidence="1">
    <location>
        <begin position="25"/>
        <end position="286"/>
    </location>
</feature>
<sequence length="286" mass="30100">MMGRLGVILAAALALAGCARPLPADPALWEVTGPHGERAWLFGTIHALARPVAWQSPGVAAALNQADSLTLEIAAIDDDSHTAQVFAAKAASPGLPPLGQRLPPALRPALAALLKAQGLAEARFAQTETWAVALTLAQGQMRGLDPANGVDRALVRARPNLPRLELEGAEAQLAIFDTLPEAEQRDLLAAVVRDAGQPDDEARIADAWRQGDMAAIASATHQGLLADPELREALYAARNRAWAGKLEALLRGRRHPFVAVGAAHLAGADGIPALLAARGWQVRRVE</sequence>
<dbReference type="PANTHER" id="PTHR40590">
    <property type="entry name" value="CYTOPLASMIC PROTEIN-RELATED"/>
    <property type="match status" value="1"/>
</dbReference>
<keyword evidence="3" id="KW-1185">Reference proteome</keyword>
<dbReference type="PROSITE" id="PS51257">
    <property type="entry name" value="PROKAR_LIPOPROTEIN"/>
    <property type="match status" value="1"/>
</dbReference>
<dbReference type="RefSeq" id="WP_379509768.1">
    <property type="nucleotide sequence ID" value="NZ_JBHRTQ010000007.1"/>
</dbReference>
<evidence type="ECO:0000313" key="2">
    <source>
        <dbReference type="EMBL" id="MFC3174411.1"/>
    </source>
</evidence>